<accession>A0AAN6S2K6</accession>
<reference evidence="2" key="1">
    <citation type="journal article" date="2023" name="Mol. Phylogenet. Evol.">
        <title>Genome-scale phylogeny and comparative genomics of the fungal order Sordariales.</title>
        <authorList>
            <person name="Hensen N."/>
            <person name="Bonometti L."/>
            <person name="Westerberg I."/>
            <person name="Brannstrom I.O."/>
            <person name="Guillou S."/>
            <person name="Cros-Aarteil S."/>
            <person name="Calhoun S."/>
            <person name="Haridas S."/>
            <person name="Kuo A."/>
            <person name="Mondo S."/>
            <person name="Pangilinan J."/>
            <person name="Riley R."/>
            <person name="LaButti K."/>
            <person name="Andreopoulos B."/>
            <person name="Lipzen A."/>
            <person name="Chen C."/>
            <person name="Yan M."/>
            <person name="Daum C."/>
            <person name="Ng V."/>
            <person name="Clum A."/>
            <person name="Steindorff A."/>
            <person name="Ohm R.A."/>
            <person name="Martin F."/>
            <person name="Silar P."/>
            <person name="Natvig D.O."/>
            <person name="Lalanne C."/>
            <person name="Gautier V."/>
            <person name="Ament-Velasquez S.L."/>
            <person name="Kruys A."/>
            <person name="Hutchinson M.I."/>
            <person name="Powell A.J."/>
            <person name="Barry K."/>
            <person name="Miller A.N."/>
            <person name="Grigoriev I.V."/>
            <person name="Debuchy R."/>
            <person name="Gladieux P."/>
            <person name="Hiltunen Thoren M."/>
            <person name="Johannesson H."/>
        </authorList>
    </citation>
    <scope>NUCLEOTIDE SEQUENCE [LARGE SCALE GENOMIC DNA]</scope>
    <source>
        <strain evidence="2">CBS 340.73</strain>
    </source>
</reference>
<dbReference type="Proteomes" id="UP001303473">
    <property type="component" value="Unassembled WGS sequence"/>
</dbReference>
<organism evidence="1 2">
    <name type="scientific">Diplogelasinospora grovesii</name>
    <dbReference type="NCBI Taxonomy" id="303347"/>
    <lineage>
        <taxon>Eukaryota</taxon>
        <taxon>Fungi</taxon>
        <taxon>Dikarya</taxon>
        <taxon>Ascomycota</taxon>
        <taxon>Pezizomycotina</taxon>
        <taxon>Sordariomycetes</taxon>
        <taxon>Sordariomycetidae</taxon>
        <taxon>Sordariales</taxon>
        <taxon>Diplogelasinosporaceae</taxon>
        <taxon>Diplogelasinospora</taxon>
    </lineage>
</organism>
<keyword evidence="2" id="KW-1185">Reference proteome</keyword>
<proteinExistence type="predicted"/>
<gene>
    <name evidence="1" type="ORF">QBC46DRAFT_239008</name>
</gene>
<sequence length="124" mass="13569">NLWSVYGLNVTYTADETIKHGSAMFTLMNTYTNYTECLNCSLRFNSICEFHGTPGDKGLQIWLQLNLELAYVTINQSMPRPSTNSSAFAVGMAELALVCPEDYSDDMTCVSGDGLGYANGSVNL</sequence>
<evidence type="ECO:0000313" key="2">
    <source>
        <dbReference type="Proteomes" id="UP001303473"/>
    </source>
</evidence>
<evidence type="ECO:0000313" key="1">
    <source>
        <dbReference type="EMBL" id="KAK3938194.1"/>
    </source>
</evidence>
<feature type="non-terminal residue" evidence="1">
    <location>
        <position position="124"/>
    </location>
</feature>
<dbReference type="AlphaFoldDB" id="A0AAN6S2K6"/>
<feature type="non-terminal residue" evidence="1">
    <location>
        <position position="1"/>
    </location>
</feature>
<protein>
    <submittedName>
        <fullName evidence="1">Uncharacterized protein</fullName>
    </submittedName>
</protein>
<dbReference type="EMBL" id="MU853835">
    <property type="protein sequence ID" value="KAK3938194.1"/>
    <property type="molecule type" value="Genomic_DNA"/>
</dbReference>
<comment type="caution">
    <text evidence="1">The sequence shown here is derived from an EMBL/GenBank/DDBJ whole genome shotgun (WGS) entry which is preliminary data.</text>
</comment>
<name>A0AAN6S2K6_9PEZI</name>